<comment type="caution">
    <text evidence="2">The sequence shown here is derived from an EMBL/GenBank/DDBJ whole genome shotgun (WGS) entry which is preliminary data.</text>
</comment>
<dbReference type="PANTHER" id="PTHR11439:SF467">
    <property type="entry name" value="INTEGRASE CATALYTIC DOMAIN-CONTAINING PROTEIN"/>
    <property type="match status" value="1"/>
</dbReference>
<dbReference type="CDD" id="cd09272">
    <property type="entry name" value="RNase_HI_RT_Ty1"/>
    <property type="match status" value="1"/>
</dbReference>
<dbReference type="EMBL" id="QGNW01000086">
    <property type="protein sequence ID" value="RVW99667.1"/>
    <property type="molecule type" value="Genomic_DNA"/>
</dbReference>
<protein>
    <submittedName>
        <fullName evidence="2">Retrovirus-related Pol polyprotein from transposon RE1</fullName>
    </submittedName>
</protein>
<dbReference type="AlphaFoldDB" id="A0A438ISH7"/>
<reference evidence="2 3" key="1">
    <citation type="journal article" date="2018" name="PLoS Genet.">
        <title>Population sequencing reveals clonal diversity and ancestral inbreeding in the grapevine cultivar Chardonnay.</title>
        <authorList>
            <person name="Roach M.J."/>
            <person name="Johnson D.L."/>
            <person name="Bohlmann J."/>
            <person name="van Vuuren H.J."/>
            <person name="Jones S.J."/>
            <person name="Pretorius I.S."/>
            <person name="Schmidt S.A."/>
            <person name="Borneman A.R."/>
        </authorList>
    </citation>
    <scope>NUCLEOTIDE SEQUENCE [LARGE SCALE GENOMIC DNA]</scope>
    <source>
        <strain evidence="3">cv. Chardonnay</strain>
        <tissue evidence="2">Leaf</tissue>
    </source>
</reference>
<dbReference type="Proteomes" id="UP000288805">
    <property type="component" value="Unassembled WGS sequence"/>
</dbReference>
<proteinExistence type="predicted"/>
<feature type="region of interest" description="Disordered" evidence="1">
    <location>
        <begin position="268"/>
        <end position="290"/>
    </location>
</feature>
<evidence type="ECO:0000313" key="2">
    <source>
        <dbReference type="EMBL" id="RVW99667.1"/>
    </source>
</evidence>
<feature type="compositionally biased region" description="Acidic residues" evidence="1">
    <location>
        <begin position="270"/>
        <end position="279"/>
    </location>
</feature>
<name>A0A438ISH7_VITVI</name>
<dbReference type="PANTHER" id="PTHR11439">
    <property type="entry name" value="GAG-POL-RELATED RETROTRANSPOSON"/>
    <property type="match status" value="1"/>
</dbReference>
<gene>
    <name evidence="2" type="primary">RE1_3124</name>
    <name evidence="2" type="ORF">CK203_021541</name>
</gene>
<sequence length="314" mass="35233">MDEYKAPMINKTWSLVPYSTGMNVDENKWVFRVKCKLDGTIQRYKASIGCYKGLDIQQIDINNAFLNGDLQKVALMLLKSIKKFALKTLGSLNYFLGFEVHRGSSVLYLTQTKYIIDLLKKTGMNGAKSISTHKLFGNKLFLSLGDPFEDPSLYHSTIGALQYLTMTRPDISFAVNKLSCPILWCDNIGAGSLPSSPVFHTRTKHIQIDVHFIHEKVLAKELDVRYISTEDQIVDVLTKPLSEARVEQLLNKLTVALSPFSLRGVINGVDEGEEEEEKEDEKKRDCEEASGGAASIEAQCSRTVAHQQQCFLCL</sequence>
<evidence type="ECO:0000256" key="1">
    <source>
        <dbReference type="SAM" id="MobiDB-lite"/>
    </source>
</evidence>
<organism evidence="2 3">
    <name type="scientific">Vitis vinifera</name>
    <name type="common">Grape</name>
    <dbReference type="NCBI Taxonomy" id="29760"/>
    <lineage>
        <taxon>Eukaryota</taxon>
        <taxon>Viridiplantae</taxon>
        <taxon>Streptophyta</taxon>
        <taxon>Embryophyta</taxon>
        <taxon>Tracheophyta</taxon>
        <taxon>Spermatophyta</taxon>
        <taxon>Magnoliopsida</taxon>
        <taxon>eudicotyledons</taxon>
        <taxon>Gunneridae</taxon>
        <taxon>Pentapetalae</taxon>
        <taxon>rosids</taxon>
        <taxon>Vitales</taxon>
        <taxon>Vitaceae</taxon>
        <taxon>Viteae</taxon>
        <taxon>Vitis</taxon>
    </lineage>
</organism>
<evidence type="ECO:0000313" key="3">
    <source>
        <dbReference type="Proteomes" id="UP000288805"/>
    </source>
</evidence>
<accession>A0A438ISH7</accession>